<dbReference type="Gene3D" id="3.30.110.170">
    <property type="entry name" value="Protein of unknown function (DUF541), domain 1"/>
    <property type="match status" value="1"/>
</dbReference>
<gene>
    <name evidence="1" type="ORF">GCM10022422_39770</name>
</gene>
<dbReference type="RefSeq" id="WP_345160116.1">
    <property type="nucleotide sequence ID" value="NZ_BAABDT010000006.1"/>
</dbReference>
<comment type="caution">
    <text evidence="1">The sequence shown here is derived from an EMBL/GenBank/DDBJ whole genome shotgun (WGS) entry which is preliminary data.</text>
</comment>
<evidence type="ECO:0000313" key="2">
    <source>
        <dbReference type="Proteomes" id="UP001501367"/>
    </source>
</evidence>
<name>A0ABP7FXK6_9FLAO</name>
<reference evidence="2" key="1">
    <citation type="journal article" date="2019" name="Int. J. Syst. Evol. Microbiol.">
        <title>The Global Catalogue of Microorganisms (GCM) 10K type strain sequencing project: providing services to taxonomists for standard genome sequencing and annotation.</title>
        <authorList>
            <consortium name="The Broad Institute Genomics Platform"/>
            <consortium name="The Broad Institute Genome Sequencing Center for Infectious Disease"/>
            <person name="Wu L."/>
            <person name="Ma J."/>
        </authorList>
    </citation>
    <scope>NUCLEOTIDE SEQUENCE [LARGE SCALE GENOMIC DNA]</scope>
    <source>
        <strain evidence="2">JCM 17336</strain>
    </source>
</reference>
<evidence type="ECO:0000313" key="1">
    <source>
        <dbReference type="EMBL" id="GAA3750918.1"/>
    </source>
</evidence>
<dbReference type="InterPro" id="IPR007497">
    <property type="entry name" value="SIMPL/DUF541"/>
</dbReference>
<proteinExistence type="predicted"/>
<dbReference type="EMBL" id="BAABDT010000006">
    <property type="protein sequence ID" value="GAA3750918.1"/>
    <property type="molecule type" value="Genomic_DNA"/>
</dbReference>
<accession>A0ABP7FXK6</accession>
<dbReference type="Pfam" id="PF04402">
    <property type="entry name" value="SIMPL"/>
    <property type="match status" value="1"/>
</dbReference>
<dbReference type="Proteomes" id="UP001501367">
    <property type="component" value="Unassembled WGS sequence"/>
</dbReference>
<keyword evidence="2" id="KW-1185">Reference proteome</keyword>
<sequence length="236" mass="26433">MKQLLYALLAFASVNSFSQTKNSIDKPFIEVSGQADTLVLPNKIWINVLLSEKDSKGKKSVEDLEKDMFSKLKEIGINIEKEVTINDMSSNFKNYLLKQNDIFKSKSYSIIVKNAIETSNVFIGLEKIGISNVRIEKIENIDEKKIKLLINGKAILNAKLTAESFTKPLNQKVGNSIQISNFEDISQQLYGRAAGIVVNTGYGGKRYESESAPSEPVIEFEKIKISSSVQVRFLIE</sequence>
<protein>
    <submittedName>
        <fullName evidence="1">SIMPL domain-containing protein</fullName>
    </submittedName>
</protein>
<organism evidence="1 2">
    <name type="scientific">Flavobacterium ginsengisoli</name>
    <dbReference type="NCBI Taxonomy" id="871694"/>
    <lineage>
        <taxon>Bacteria</taxon>
        <taxon>Pseudomonadati</taxon>
        <taxon>Bacteroidota</taxon>
        <taxon>Flavobacteriia</taxon>
        <taxon>Flavobacteriales</taxon>
        <taxon>Flavobacteriaceae</taxon>
        <taxon>Flavobacterium</taxon>
    </lineage>
</organism>